<dbReference type="PANTHER" id="PTHR37526">
    <property type="entry name" value="PROTEIN TUSB"/>
    <property type="match status" value="1"/>
</dbReference>
<dbReference type="Gene3D" id="3.40.1260.10">
    <property type="entry name" value="DsrEFH-like"/>
    <property type="match status" value="1"/>
</dbReference>
<dbReference type="EMBL" id="NHNI01000002">
    <property type="protein sequence ID" value="OZY84916.1"/>
    <property type="molecule type" value="Genomic_DNA"/>
</dbReference>
<dbReference type="SUPFAM" id="SSF75169">
    <property type="entry name" value="DsrEFH-like"/>
    <property type="match status" value="1"/>
</dbReference>
<name>A0A266Q5M7_9GAMM</name>
<accession>A0A266Q5M7</accession>
<dbReference type="GO" id="GO:1990228">
    <property type="term" value="C:sulfurtransferase complex"/>
    <property type="evidence" value="ECO:0007669"/>
    <property type="project" value="TreeGrafter"/>
</dbReference>
<protein>
    <submittedName>
        <fullName evidence="1">Sulfur relay protein DsrH</fullName>
    </submittedName>
</protein>
<dbReference type="GO" id="GO:0002143">
    <property type="term" value="P:tRNA wobble position uridine thiolation"/>
    <property type="evidence" value="ECO:0007669"/>
    <property type="project" value="InterPro"/>
</dbReference>
<dbReference type="NCBIfam" id="TIGR03011">
    <property type="entry name" value="sulf_tusB_dsrH"/>
    <property type="match status" value="1"/>
</dbReference>
<organism evidence="1 2">
    <name type="scientific">Cellvibrio mixtus</name>
    <dbReference type="NCBI Taxonomy" id="39650"/>
    <lineage>
        <taxon>Bacteria</taxon>
        <taxon>Pseudomonadati</taxon>
        <taxon>Pseudomonadota</taxon>
        <taxon>Gammaproteobacteria</taxon>
        <taxon>Cellvibrionales</taxon>
        <taxon>Cellvibrionaceae</taxon>
        <taxon>Cellvibrio</taxon>
    </lineage>
</organism>
<dbReference type="Proteomes" id="UP000216101">
    <property type="component" value="Unassembled WGS sequence"/>
</dbReference>
<gene>
    <name evidence="1" type="ORF">CBP51_17300</name>
</gene>
<dbReference type="Pfam" id="PF04077">
    <property type="entry name" value="DsrH"/>
    <property type="match status" value="1"/>
</dbReference>
<keyword evidence="2" id="KW-1185">Reference proteome</keyword>
<proteinExistence type="predicted"/>
<comment type="caution">
    <text evidence="1">The sequence shown here is derived from an EMBL/GenBank/DDBJ whole genome shotgun (WGS) entry which is preliminary data.</text>
</comment>
<dbReference type="PANTHER" id="PTHR37526:SF1">
    <property type="entry name" value="PROTEIN TUSB"/>
    <property type="match status" value="1"/>
</dbReference>
<evidence type="ECO:0000313" key="2">
    <source>
        <dbReference type="Proteomes" id="UP000216101"/>
    </source>
</evidence>
<sequence>MSTLHTINKSPYSNSSLASCIKICSKSDAILLLEDGVFGALTSAPESEQLQQLIHDGTRVFAISADVKARGLTDKLLSSIELIDYNSFVQLTIEHRCVQSWY</sequence>
<reference evidence="2" key="1">
    <citation type="submission" date="2017-05" db="EMBL/GenBank/DDBJ databases">
        <authorList>
            <person name="Barney B.M."/>
        </authorList>
    </citation>
    <scope>NUCLEOTIDE SEQUENCE [LARGE SCALE GENOMIC DNA]</scope>
    <source>
        <strain evidence="2">PSBB022</strain>
    </source>
</reference>
<dbReference type="InterPro" id="IPR007215">
    <property type="entry name" value="Sulphur_relay_TusB/DsrH"/>
</dbReference>
<dbReference type="RefSeq" id="WP_094985892.1">
    <property type="nucleotide sequence ID" value="NZ_NHNI01000002.1"/>
</dbReference>
<dbReference type="InterPro" id="IPR027396">
    <property type="entry name" value="DsrEFH-like"/>
</dbReference>
<dbReference type="AlphaFoldDB" id="A0A266Q5M7"/>
<evidence type="ECO:0000313" key="1">
    <source>
        <dbReference type="EMBL" id="OZY84916.1"/>
    </source>
</evidence>